<evidence type="ECO:0000256" key="9">
    <source>
        <dbReference type="ARBA" id="ARBA00051225"/>
    </source>
</evidence>
<dbReference type="Proteomes" id="UP001152888">
    <property type="component" value="Unassembled WGS sequence"/>
</dbReference>
<evidence type="ECO:0000256" key="3">
    <source>
        <dbReference type="ARBA" id="ARBA00022490"/>
    </source>
</evidence>
<comment type="catalytic activity">
    <reaction evidence="8">
        <text>N-terminal L-methionyl-L-isoleucyl-[protein] + acetyl-CoA = N-terminal N(alpha)-acetyl-L-methionyl-L-isoleucyl-[protein] + CoA + H(+)</text>
        <dbReference type="Rhea" id="RHEA:50524"/>
        <dbReference type="Rhea" id="RHEA-COMP:12713"/>
        <dbReference type="Rhea" id="RHEA-COMP:12714"/>
        <dbReference type="ChEBI" id="CHEBI:15378"/>
        <dbReference type="ChEBI" id="CHEBI:57287"/>
        <dbReference type="ChEBI" id="CHEBI:57288"/>
        <dbReference type="ChEBI" id="CHEBI:133379"/>
        <dbReference type="ChEBI" id="CHEBI:133380"/>
        <dbReference type="EC" id="2.3.1.256"/>
    </reaction>
</comment>
<dbReference type="CDD" id="cd04301">
    <property type="entry name" value="NAT_SF"/>
    <property type="match status" value="1"/>
</dbReference>
<feature type="compositionally biased region" description="Basic residues" evidence="16">
    <location>
        <begin position="1"/>
        <end position="10"/>
    </location>
</feature>
<evidence type="ECO:0000256" key="15">
    <source>
        <dbReference type="ARBA" id="ARBA00078622"/>
    </source>
</evidence>
<dbReference type="PANTHER" id="PTHR45896:SF1">
    <property type="entry name" value="N-ALPHA-ACETYLTRANSFERASE 30"/>
    <property type="match status" value="1"/>
</dbReference>
<dbReference type="GO" id="GO:0031417">
    <property type="term" value="C:NatC complex"/>
    <property type="evidence" value="ECO:0007669"/>
    <property type="project" value="TreeGrafter"/>
</dbReference>
<evidence type="ECO:0000256" key="8">
    <source>
        <dbReference type="ARBA" id="ARBA00050754"/>
    </source>
</evidence>
<name>A0A9P0KRI8_ACAOB</name>
<comment type="catalytic activity">
    <reaction evidence="11">
        <text>N-terminal L-methionyl-L-phenylalanyl-[protein] + acetyl-CoA = N-terminal N(alpha)-acetyl-L-methionyl-L-phenylalanyl-[protein] + CoA + H(+)</text>
        <dbReference type="Rhea" id="RHEA:50528"/>
        <dbReference type="Rhea" id="RHEA-COMP:12715"/>
        <dbReference type="Rhea" id="RHEA-COMP:12716"/>
        <dbReference type="ChEBI" id="CHEBI:15378"/>
        <dbReference type="ChEBI" id="CHEBI:57287"/>
        <dbReference type="ChEBI" id="CHEBI:57288"/>
        <dbReference type="ChEBI" id="CHEBI:133382"/>
        <dbReference type="ChEBI" id="CHEBI:133383"/>
        <dbReference type="EC" id="2.3.1.256"/>
    </reaction>
</comment>
<accession>A0A9P0KRI8</accession>
<gene>
    <name evidence="18" type="ORF">ACAOBT_LOCUS14244</name>
</gene>
<evidence type="ECO:0000256" key="5">
    <source>
        <dbReference type="ARBA" id="ARBA00023242"/>
    </source>
</evidence>
<comment type="catalytic activity">
    <reaction evidence="10">
        <text>N-terminal L-methionyl-L-tyrosyl-[protein] + acetyl-CoA = N-terminal N(alpha)-acetyl-L-methionyl-L-tyrosyl-[protein] + CoA + H(+)</text>
        <dbReference type="Rhea" id="RHEA:50532"/>
        <dbReference type="Rhea" id="RHEA-COMP:12717"/>
        <dbReference type="Rhea" id="RHEA-COMP:12718"/>
        <dbReference type="ChEBI" id="CHEBI:15378"/>
        <dbReference type="ChEBI" id="CHEBI:57287"/>
        <dbReference type="ChEBI" id="CHEBI:57288"/>
        <dbReference type="ChEBI" id="CHEBI:133384"/>
        <dbReference type="ChEBI" id="CHEBI:133385"/>
        <dbReference type="EC" id="2.3.1.256"/>
    </reaction>
</comment>
<evidence type="ECO:0000259" key="17">
    <source>
        <dbReference type="PROSITE" id="PS51186"/>
    </source>
</evidence>
<dbReference type="GO" id="GO:0005634">
    <property type="term" value="C:nucleus"/>
    <property type="evidence" value="ECO:0007669"/>
    <property type="project" value="UniProtKB-SubCell"/>
</dbReference>
<dbReference type="GO" id="GO:0120518">
    <property type="term" value="F:protein N-terminal-methionine acetyltransferase activity"/>
    <property type="evidence" value="ECO:0007669"/>
    <property type="project" value="UniProtKB-EC"/>
</dbReference>
<evidence type="ECO:0000256" key="10">
    <source>
        <dbReference type="ARBA" id="ARBA00052207"/>
    </source>
</evidence>
<keyword evidence="6" id="KW-0012">Acyltransferase</keyword>
<dbReference type="SUPFAM" id="SSF55729">
    <property type="entry name" value="Acyl-CoA N-acyltransferases (Nat)"/>
    <property type="match status" value="1"/>
</dbReference>
<dbReference type="EC" id="2.3.1.256" evidence="13"/>
<evidence type="ECO:0000313" key="18">
    <source>
        <dbReference type="EMBL" id="CAH1980917.1"/>
    </source>
</evidence>
<evidence type="ECO:0000313" key="19">
    <source>
        <dbReference type="Proteomes" id="UP001152888"/>
    </source>
</evidence>
<feature type="region of interest" description="Disordered" evidence="16">
    <location>
        <begin position="1"/>
        <end position="88"/>
    </location>
</feature>
<evidence type="ECO:0000256" key="13">
    <source>
        <dbReference type="ARBA" id="ARBA00066994"/>
    </source>
</evidence>
<evidence type="ECO:0000256" key="7">
    <source>
        <dbReference type="ARBA" id="ARBA00024025"/>
    </source>
</evidence>
<comment type="catalytic activity">
    <reaction evidence="12">
        <text>N-terminal L-methionyl-L-tryptophyl-[protein] + acetyl-CoA = N-terminal N(alpha)-acetyl-L-methionyl-L-tryptophyl-[protein] + CoA + H(+)</text>
        <dbReference type="Rhea" id="RHEA:50560"/>
        <dbReference type="Rhea" id="RHEA-COMP:12724"/>
        <dbReference type="Rhea" id="RHEA-COMP:12725"/>
        <dbReference type="ChEBI" id="CHEBI:15378"/>
        <dbReference type="ChEBI" id="CHEBI:57287"/>
        <dbReference type="ChEBI" id="CHEBI:57288"/>
        <dbReference type="ChEBI" id="CHEBI:133386"/>
        <dbReference type="ChEBI" id="CHEBI:133387"/>
        <dbReference type="EC" id="2.3.1.256"/>
    </reaction>
</comment>
<comment type="catalytic activity">
    <reaction evidence="9">
        <text>N-terminal L-methionyl-L-leucyl-[protein] + acetyl-CoA = N-terminal N(alpha)-acetyl-L-methionyl-L-leucyl-[protein] + CoA + H(+)</text>
        <dbReference type="Rhea" id="RHEA:50520"/>
        <dbReference type="Rhea" id="RHEA-COMP:12711"/>
        <dbReference type="Rhea" id="RHEA-COMP:12712"/>
        <dbReference type="ChEBI" id="CHEBI:15378"/>
        <dbReference type="ChEBI" id="CHEBI:57287"/>
        <dbReference type="ChEBI" id="CHEBI:57288"/>
        <dbReference type="ChEBI" id="CHEBI:133377"/>
        <dbReference type="ChEBI" id="CHEBI:133378"/>
        <dbReference type="EC" id="2.3.1.256"/>
    </reaction>
</comment>
<dbReference type="FunFam" id="3.40.630.30:FF:000010">
    <property type="entry name" value="Putative N-alpha-acetyltransferase 30"/>
    <property type="match status" value="1"/>
</dbReference>
<evidence type="ECO:0000256" key="6">
    <source>
        <dbReference type="ARBA" id="ARBA00023315"/>
    </source>
</evidence>
<comment type="similarity">
    <text evidence="7">Belongs to the acetyltransferase family. MAK3 subfamily.</text>
</comment>
<dbReference type="Pfam" id="PF00583">
    <property type="entry name" value="Acetyltransf_1"/>
    <property type="match status" value="1"/>
</dbReference>
<organism evidence="18 19">
    <name type="scientific">Acanthoscelides obtectus</name>
    <name type="common">Bean weevil</name>
    <name type="synonym">Bruchus obtectus</name>
    <dbReference type="NCBI Taxonomy" id="200917"/>
    <lineage>
        <taxon>Eukaryota</taxon>
        <taxon>Metazoa</taxon>
        <taxon>Ecdysozoa</taxon>
        <taxon>Arthropoda</taxon>
        <taxon>Hexapoda</taxon>
        <taxon>Insecta</taxon>
        <taxon>Pterygota</taxon>
        <taxon>Neoptera</taxon>
        <taxon>Endopterygota</taxon>
        <taxon>Coleoptera</taxon>
        <taxon>Polyphaga</taxon>
        <taxon>Cucujiformia</taxon>
        <taxon>Chrysomeloidea</taxon>
        <taxon>Chrysomelidae</taxon>
        <taxon>Bruchinae</taxon>
        <taxon>Bruchini</taxon>
        <taxon>Acanthoscelides</taxon>
    </lineage>
</organism>
<comment type="subcellular location">
    <subcellularLocation>
        <location evidence="2">Cytoplasm</location>
    </subcellularLocation>
    <subcellularLocation>
        <location evidence="1">Nucleus</location>
    </subcellularLocation>
</comment>
<evidence type="ECO:0000256" key="11">
    <source>
        <dbReference type="ARBA" id="ARBA00052362"/>
    </source>
</evidence>
<sequence>MNKTISKKNKPDKCSFPNNTDDLPKKCILSEGVPEKSQPKNGLVNGVTLETGSAKKSGRKNRRNKHTLPNSHPNINGDYHPEDNCKVPENQLDVDDLKTDISQDQSSTSVAERISLSNGIPVENLEVSKTSKKKKNKVNLDSNDNISSTICDNKLSLGELTEPTTNDLCNKDITPSINHNAEAVQPSSSTVILGIESSLENIQLCDSSNPPVEDSAKSKPKPKIDFVQYESEVQMPMIMKIIQKDLSEPYSIYTYRYFIHNWPKLCFLAMHESECVGAIVCKLDIHRKVVRRGYIAMLAVDEKYRNCGIGSNLVQLAITEMITGDADEVVLETEVTNKPALMLYEKLGFVRDKRLFRYYLNGVDALRLKLWLR</sequence>
<evidence type="ECO:0000256" key="12">
    <source>
        <dbReference type="ARBA" id="ARBA00052477"/>
    </source>
</evidence>
<evidence type="ECO:0000256" key="16">
    <source>
        <dbReference type="SAM" id="MobiDB-lite"/>
    </source>
</evidence>
<dbReference type="Gene3D" id="3.40.630.30">
    <property type="match status" value="1"/>
</dbReference>
<keyword evidence="3" id="KW-0963">Cytoplasm</keyword>
<dbReference type="InterPro" id="IPR016181">
    <property type="entry name" value="Acyl_CoA_acyltransferase"/>
</dbReference>
<dbReference type="EMBL" id="CAKOFQ010006902">
    <property type="protein sequence ID" value="CAH1980917.1"/>
    <property type="molecule type" value="Genomic_DNA"/>
</dbReference>
<keyword evidence="5" id="KW-0539">Nucleus</keyword>
<evidence type="ECO:0000256" key="1">
    <source>
        <dbReference type="ARBA" id="ARBA00004123"/>
    </source>
</evidence>
<evidence type="ECO:0000256" key="14">
    <source>
        <dbReference type="ARBA" id="ARBA00076746"/>
    </source>
</evidence>
<protein>
    <recommendedName>
        <fullName evidence="13">N-terminal methionine N(alpha)-acetyltransferase NatC</fullName>
        <ecNumber evidence="13">2.3.1.256</ecNumber>
    </recommendedName>
    <alternativeName>
        <fullName evidence="14">N-acetyltransferase MAK3 homolog</fullName>
    </alternativeName>
    <alternativeName>
        <fullName evidence="15">NatC catalytic subunit</fullName>
    </alternativeName>
</protein>
<keyword evidence="19" id="KW-1185">Reference proteome</keyword>
<comment type="caution">
    <text evidence="18">The sequence shown here is derived from an EMBL/GenBank/DDBJ whole genome shotgun (WGS) entry which is preliminary data.</text>
</comment>
<evidence type="ECO:0000256" key="2">
    <source>
        <dbReference type="ARBA" id="ARBA00004496"/>
    </source>
</evidence>
<dbReference type="PROSITE" id="PS51186">
    <property type="entry name" value="GNAT"/>
    <property type="match status" value="1"/>
</dbReference>
<dbReference type="AlphaFoldDB" id="A0A9P0KRI8"/>
<reference evidence="18" key="1">
    <citation type="submission" date="2022-03" db="EMBL/GenBank/DDBJ databases">
        <authorList>
            <person name="Sayadi A."/>
        </authorList>
    </citation>
    <scope>NUCLEOTIDE SEQUENCE</scope>
</reference>
<keyword evidence="4" id="KW-0808">Transferase</keyword>
<evidence type="ECO:0000256" key="4">
    <source>
        <dbReference type="ARBA" id="ARBA00022679"/>
    </source>
</evidence>
<feature type="domain" description="N-acetyltransferase" evidence="17">
    <location>
        <begin position="224"/>
        <end position="373"/>
    </location>
</feature>
<dbReference type="OrthoDB" id="249099at2759"/>
<proteinExistence type="inferred from homology"/>
<dbReference type="PANTHER" id="PTHR45896">
    <property type="entry name" value="N-ALPHA-ACETYLTRANSFERASE 30"/>
    <property type="match status" value="1"/>
</dbReference>
<feature type="compositionally biased region" description="Basic residues" evidence="16">
    <location>
        <begin position="56"/>
        <end position="66"/>
    </location>
</feature>
<dbReference type="InterPro" id="IPR044542">
    <property type="entry name" value="NAA30-like"/>
</dbReference>
<dbReference type="InterPro" id="IPR000182">
    <property type="entry name" value="GNAT_dom"/>
</dbReference>